<name>A0A3F3Q9W2_9EURO</name>
<dbReference type="AlphaFoldDB" id="A0A3F3Q9W2"/>
<keyword evidence="3" id="KW-1185">Reference proteome</keyword>
<feature type="compositionally biased region" description="Low complexity" evidence="1">
    <location>
        <begin position="81"/>
        <end position="91"/>
    </location>
</feature>
<feature type="region of interest" description="Disordered" evidence="1">
    <location>
        <begin position="63"/>
        <end position="91"/>
    </location>
</feature>
<sequence>MEGNPESLMMSIGSWQEGMANGQARFRQAVRRKESIAKSETFDCGICQTGRQASEYVAVAVSSSSTANQPSSHQEPSKRIVCSGCSGSVSS</sequence>
<dbReference type="Proteomes" id="UP000253729">
    <property type="component" value="Unassembled WGS sequence"/>
</dbReference>
<dbReference type="GeneID" id="38133871"/>
<evidence type="ECO:0000256" key="1">
    <source>
        <dbReference type="SAM" id="MobiDB-lite"/>
    </source>
</evidence>
<evidence type="ECO:0000313" key="3">
    <source>
        <dbReference type="Proteomes" id="UP000253729"/>
    </source>
</evidence>
<reference evidence="2 3" key="1">
    <citation type="submission" date="2018-07" db="EMBL/GenBank/DDBJ databases">
        <title>The genomes of Aspergillus section Nigri reveals drivers in fungal speciation.</title>
        <authorList>
            <consortium name="DOE Joint Genome Institute"/>
            <person name="Vesth T.C."/>
            <person name="Nybo J."/>
            <person name="Theobald S."/>
            <person name="Brandl J."/>
            <person name="Frisvad J.C."/>
            <person name="Nielsen K.F."/>
            <person name="Lyhne E.K."/>
            <person name="Kogle M.E."/>
            <person name="Kuo A."/>
            <person name="Riley R."/>
            <person name="Clum A."/>
            <person name="Nolan M."/>
            <person name="Lipzen A."/>
            <person name="Salamov A."/>
            <person name="Henrissat B."/>
            <person name="Wiebenga A."/>
            <person name="De vries R.P."/>
            <person name="Grigoriev I.V."/>
            <person name="Mortensen U.H."/>
            <person name="Andersen M.R."/>
            <person name="Baker S.E."/>
        </authorList>
    </citation>
    <scope>NUCLEOTIDE SEQUENCE [LARGE SCALE GENOMIC DNA]</scope>
    <source>
        <strain evidence="2 3">CBS 139.54b</strain>
    </source>
</reference>
<organism evidence="2 3">
    <name type="scientific">Aspergillus welwitschiae</name>
    <dbReference type="NCBI Taxonomy" id="1341132"/>
    <lineage>
        <taxon>Eukaryota</taxon>
        <taxon>Fungi</taxon>
        <taxon>Dikarya</taxon>
        <taxon>Ascomycota</taxon>
        <taxon>Pezizomycotina</taxon>
        <taxon>Eurotiomycetes</taxon>
        <taxon>Eurotiomycetidae</taxon>
        <taxon>Eurotiales</taxon>
        <taxon>Aspergillaceae</taxon>
        <taxon>Aspergillus</taxon>
        <taxon>Aspergillus subgen. Circumdati</taxon>
    </lineage>
</organism>
<gene>
    <name evidence="2" type="ORF">BDQ94DRAFT_139875</name>
</gene>
<evidence type="ECO:0000313" key="2">
    <source>
        <dbReference type="EMBL" id="RDH35602.1"/>
    </source>
</evidence>
<proteinExistence type="predicted"/>
<dbReference type="EMBL" id="KZ852040">
    <property type="protein sequence ID" value="RDH35602.1"/>
    <property type="molecule type" value="Genomic_DNA"/>
</dbReference>
<accession>A0A3F3Q9W2</accession>
<dbReference type="RefSeq" id="XP_026628624.1">
    <property type="nucleotide sequence ID" value="XM_026765515.1"/>
</dbReference>
<protein>
    <submittedName>
        <fullName evidence="2">Uncharacterized protein</fullName>
    </submittedName>
</protein>